<reference evidence="4" key="2">
    <citation type="submission" date="2025-08" db="UniProtKB">
        <authorList>
            <consortium name="Ensembl"/>
        </authorList>
    </citation>
    <scope>IDENTIFICATION</scope>
</reference>
<organism evidence="4 5">
    <name type="scientific">Meleagris gallopavo</name>
    <name type="common">Wild turkey</name>
    <dbReference type="NCBI Taxonomy" id="9103"/>
    <lineage>
        <taxon>Eukaryota</taxon>
        <taxon>Metazoa</taxon>
        <taxon>Chordata</taxon>
        <taxon>Craniata</taxon>
        <taxon>Vertebrata</taxon>
        <taxon>Euteleostomi</taxon>
        <taxon>Archelosauria</taxon>
        <taxon>Archosauria</taxon>
        <taxon>Dinosauria</taxon>
        <taxon>Saurischia</taxon>
        <taxon>Theropoda</taxon>
        <taxon>Coelurosauria</taxon>
        <taxon>Aves</taxon>
        <taxon>Neognathae</taxon>
        <taxon>Galloanserae</taxon>
        <taxon>Galliformes</taxon>
        <taxon>Phasianidae</taxon>
        <taxon>Meleagridinae</taxon>
        <taxon>Meleagris</taxon>
    </lineage>
</organism>
<evidence type="ECO:0000313" key="4">
    <source>
        <dbReference type="Ensembl" id="ENSMGAP00000029786.1"/>
    </source>
</evidence>
<keyword evidence="3" id="KW-0732">Signal</keyword>
<feature type="region of interest" description="Disordered" evidence="1">
    <location>
        <begin position="192"/>
        <end position="223"/>
    </location>
</feature>
<dbReference type="AlphaFoldDB" id="A0A803YDD9"/>
<evidence type="ECO:0000256" key="3">
    <source>
        <dbReference type="SAM" id="SignalP"/>
    </source>
</evidence>
<dbReference type="GO" id="GO:0003735">
    <property type="term" value="F:structural constituent of ribosome"/>
    <property type="evidence" value="ECO:0007669"/>
    <property type="project" value="InterPro"/>
</dbReference>
<keyword evidence="2" id="KW-0472">Membrane</keyword>
<keyword evidence="5" id="KW-1185">Reference proteome</keyword>
<feature type="transmembrane region" description="Helical" evidence="2">
    <location>
        <begin position="309"/>
        <end position="329"/>
    </location>
</feature>
<accession>A0A803YDD9</accession>
<feature type="transmembrane region" description="Helical" evidence="2">
    <location>
        <begin position="336"/>
        <end position="357"/>
    </location>
</feature>
<sequence>MGEAGCVFLCRTALAWPLHALIPFISLQSPSSRRQHRTLSAEASLLARSFLQPSGWLWAGRGALDPLPGLHIVSPISARAVPPLGELPYFSLLQNRSAQRSRRQPLFETGCLPRPEPLVEQLYPSSSIPSPRPSSGACSTTEGHWPFSAELRASPCCATPLEFSTARASPQLHPAQDVRRALRAYFAQIEQGKKKQRGSSPLLPNLRSCSEQSGAQRGSPEVSVPPQLFERQFYSEILDAKLTITVTMRTLDLIDQAYGFDFYILKTPKADMCSKLGMDLKRTMLLRLARRDPKLHPDDPARREAIYDKYRVCIGPVVLALLLAIPVLVLQRCLLLIPTGVVLFTVFQCILLSVSYLPVGCCSFLTDQLARQTSVFGVSPH</sequence>
<feature type="compositionally biased region" description="Polar residues" evidence="1">
    <location>
        <begin position="207"/>
        <end position="216"/>
    </location>
</feature>
<dbReference type="Ensembl" id="ENSMGAT00000030907.1">
    <property type="protein sequence ID" value="ENSMGAP00000029786.1"/>
    <property type="gene ID" value="ENSMGAG00000008848.3"/>
</dbReference>
<dbReference type="PANTHER" id="PTHR13528">
    <property type="entry name" value="39S RIBOSOMAL PROTEIN L28, MITOCHONDRIAL"/>
    <property type="match status" value="1"/>
</dbReference>
<dbReference type="InParanoid" id="A0A803YDD9"/>
<evidence type="ECO:0000256" key="2">
    <source>
        <dbReference type="SAM" id="Phobius"/>
    </source>
</evidence>
<proteinExistence type="predicted"/>
<dbReference type="PANTHER" id="PTHR13528:SF2">
    <property type="entry name" value="LARGE RIBOSOMAL SUBUNIT PROTEIN BL28M"/>
    <property type="match status" value="1"/>
</dbReference>
<evidence type="ECO:0000256" key="1">
    <source>
        <dbReference type="SAM" id="MobiDB-lite"/>
    </source>
</evidence>
<protein>
    <recommendedName>
        <fullName evidence="6">39S ribosomal protein L28, mitochondrial</fullName>
    </recommendedName>
</protein>
<feature type="chain" id="PRO_5032577105" description="39S ribosomal protein L28, mitochondrial" evidence="3">
    <location>
        <begin position="16"/>
        <end position="381"/>
    </location>
</feature>
<reference evidence="4" key="3">
    <citation type="submission" date="2025-09" db="UniProtKB">
        <authorList>
            <consortium name="Ensembl"/>
        </authorList>
    </citation>
    <scope>IDENTIFICATION</scope>
</reference>
<keyword evidence="2" id="KW-0812">Transmembrane</keyword>
<keyword evidence="2" id="KW-1133">Transmembrane helix</keyword>
<dbReference type="InterPro" id="IPR026569">
    <property type="entry name" value="Ribosomal_bL28"/>
</dbReference>
<evidence type="ECO:0008006" key="6">
    <source>
        <dbReference type="Google" id="ProtNLM"/>
    </source>
</evidence>
<dbReference type="GO" id="GO:0005762">
    <property type="term" value="C:mitochondrial large ribosomal subunit"/>
    <property type="evidence" value="ECO:0007669"/>
    <property type="project" value="TreeGrafter"/>
</dbReference>
<dbReference type="GeneTree" id="ENSGT00390000017359"/>
<feature type="signal peptide" evidence="3">
    <location>
        <begin position="1"/>
        <end position="15"/>
    </location>
</feature>
<name>A0A803YDD9_MELGA</name>
<reference evidence="4 5" key="1">
    <citation type="journal article" date="2010" name="PLoS Biol.">
        <title>Multi-platform next-generation sequencing of the domestic turkey (Meleagris gallopavo): genome assembly and analysis.</title>
        <authorList>
            <person name="Dalloul R.A."/>
            <person name="Long J.A."/>
            <person name="Zimin A.V."/>
            <person name="Aslam L."/>
            <person name="Beal K."/>
            <person name="Blomberg L.A."/>
            <person name="Bouffard P."/>
            <person name="Burt D.W."/>
            <person name="Crasta O."/>
            <person name="Crooijmans R.P."/>
            <person name="Cooper K."/>
            <person name="Coulombe R.A."/>
            <person name="De S."/>
            <person name="Delany M.E."/>
            <person name="Dodgson J.B."/>
            <person name="Dong J.J."/>
            <person name="Evans C."/>
            <person name="Frederickson K.M."/>
            <person name="Flicek P."/>
            <person name="Florea L."/>
            <person name="Folkerts O."/>
            <person name="Groenen M.A."/>
            <person name="Harkins T.T."/>
            <person name="Herrero J."/>
            <person name="Hoffmann S."/>
            <person name="Megens H.J."/>
            <person name="Jiang A."/>
            <person name="de Jong P."/>
            <person name="Kaiser P."/>
            <person name="Kim H."/>
            <person name="Kim K.W."/>
            <person name="Kim S."/>
            <person name="Langenberger D."/>
            <person name="Lee M.K."/>
            <person name="Lee T."/>
            <person name="Mane S."/>
            <person name="Marcais G."/>
            <person name="Marz M."/>
            <person name="McElroy A.P."/>
            <person name="Modise T."/>
            <person name="Nefedov M."/>
            <person name="Notredame C."/>
            <person name="Paton I.R."/>
            <person name="Payne W.S."/>
            <person name="Pertea G."/>
            <person name="Prickett D."/>
            <person name="Puiu D."/>
            <person name="Qioa D."/>
            <person name="Raineri E."/>
            <person name="Ruffier M."/>
            <person name="Salzberg S.L."/>
            <person name="Schatz M.C."/>
            <person name="Scheuring C."/>
            <person name="Schmidt C.J."/>
            <person name="Schroeder S."/>
            <person name="Searle S.M."/>
            <person name="Smith E.J."/>
            <person name="Smith J."/>
            <person name="Sonstegard T.S."/>
            <person name="Stadler P.F."/>
            <person name="Tafer H."/>
            <person name="Tu Z.J."/>
            <person name="Van Tassell C.P."/>
            <person name="Vilella A.J."/>
            <person name="Williams K.P."/>
            <person name="Yorke J.A."/>
            <person name="Zhang L."/>
            <person name="Zhang H.B."/>
            <person name="Zhang X."/>
            <person name="Zhang Y."/>
            <person name="Reed K.M."/>
        </authorList>
    </citation>
    <scope>NUCLEOTIDE SEQUENCE [LARGE SCALE GENOMIC DNA]</scope>
</reference>
<dbReference type="Proteomes" id="UP000001645">
    <property type="component" value="Chromosome 16"/>
</dbReference>
<evidence type="ECO:0000313" key="5">
    <source>
        <dbReference type="Proteomes" id="UP000001645"/>
    </source>
</evidence>